<dbReference type="InterPro" id="IPR021109">
    <property type="entry name" value="Peptidase_aspartic_dom_sf"/>
</dbReference>
<evidence type="ECO:0000256" key="3">
    <source>
        <dbReference type="ARBA" id="ARBA00022750"/>
    </source>
</evidence>
<dbReference type="OrthoDB" id="2747330at2759"/>
<dbReference type="InterPro" id="IPR032799">
    <property type="entry name" value="TAXi_C"/>
</dbReference>
<dbReference type="AlphaFoldDB" id="A0A2R6Q0Z9"/>
<dbReference type="InterPro" id="IPR051708">
    <property type="entry name" value="Plant_Aspart_Prot_A1"/>
</dbReference>
<feature type="active site" evidence="6">
    <location>
        <position position="117"/>
    </location>
</feature>
<dbReference type="PANTHER" id="PTHR47967">
    <property type="entry name" value="OS07G0603500 PROTEIN-RELATED"/>
    <property type="match status" value="1"/>
</dbReference>
<proteinExistence type="inferred from homology"/>
<keyword evidence="10" id="KW-1185">Reference proteome</keyword>
<dbReference type="STRING" id="1590841.A0A2R6Q0Z9"/>
<dbReference type="SUPFAM" id="SSF50630">
    <property type="entry name" value="Acid proteases"/>
    <property type="match status" value="1"/>
</dbReference>
<dbReference type="Proteomes" id="UP000241394">
    <property type="component" value="Chromosome LG21"/>
</dbReference>
<organism evidence="9 10">
    <name type="scientific">Actinidia chinensis var. chinensis</name>
    <name type="common">Chinese soft-hair kiwi</name>
    <dbReference type="NCBI Taxonomy" id="1590841"/>
    <lineage>
        <taxon>Eukaryota</taxon>
        <taxon>Viridiplantae</taxon>
        <taxon>Streptophyta</taxon>
        <taxon>Embryophyta</taxon>
        <taxon>Tracheophyta</taxon>
        <taxon>Spermatophyta</taxon>
        <taxon>Magnoliopsida</taxon>
        <taxon>eudicotyledons</taxon>
        <taxon>Gunneridae</taxon>
        <taxon>Pentapetalae</taxon>
        <taxon>asterids</taxon>
        <taxon>Ericales</taxon>
        <taxon>Actinidiaceae</taxon>
        <taxon>Actinidia</taxon>
    </lineage>
</organism>
<keyword evidence="5" id="KW-0325">Glycoprotein</keyword>
<evidence type="ECO:0000256" key="1">
    <source>
        <dbReference type="ARBA" id="ARBA00007447"/>
    </source>
</evidence>
<dbReference type="FunFam" id="2.40.70.10:FF:000033">
    <property type="entry name" value="Aspartyl protease family protein"/>
    <property type="match status" value="1"/>
</dbReference>
<dbReference type="Gene3D" id="2.40.70.10">
    <property type="entry name" value="Acid Proteases"/>
    <property type="match status" value="2"/>
</dbReference>
<gene>
    <name evidence="9" type="ORF">CEY00_Acc24051</name>
</gene>
<dbReference type="OMA" id="CPYSVEY"/>
<dbReference type="InterPro" id="IPR001461">
    <property type="entry name" value="Aspartic_peptidase_A1"/>
</dbReference>
<dbReference type="GO" id="GO:0005576">
    <property type="term" value="C:extracellular region"/>
    <property type="evidence" value="ECO:0007669"/>
    <property type="project" value="TreeGrafter"/>
</dbReference>
<dbReference type="GO" id="GO:0004190">
    <property type="term" value="F:aspartic-type endopeptidase activity"/>
    <property type="evidence" value="ECO:0007669"/>
    <property type="project" value="UniProtKB-KW"/>
</dbReference>
<dbReference type="Gramene" id="PSS00084">
    <property type="protein sequence ID" value="PSS00084"/>
    <property type="gene ID" value="CEY00_Acc24051"/>
</dbReference>
<dbReference type="InterPro" id="IPR034161">
    <property type="entry name" value="Pepsin-like_plant"/>
</dbReference>
<feature type="active site" evidence="6">
    <location>
        <position position="322"/>
    </location>
</feature>
<evidence type="ECO:0000256" key="5">
    <source>
        <dbReference type="ARBA" id="ARBA00023180"/>
    </source>
</evidence>
<dbReference type="InParanoid" id="A0A2R6Q0Z9"/>
<sequence length="449" mass="50022">MLLLLIHHKLFLLLLVTVFVSSCGTTTTKPPRLVTKLIHSDSIISPYRNPSVTISQHVRSDMKSSMARYEYLKSRTKLHSSSMDDVRGGLIPEAGAPAFLVNFSIGQPPVPQLAVMDTGSSLLWVQCLPCIHCFHNLNPIFDPYKSSTYDNLTCESPYCVLDPYRDNCDYERNCSYSYGYVDGTTTSGDLGKEELTFTISDEGTITIPDTVFGCGHENHVNYNILPISGVLGLGDNRKLSLVSHLGSKFSYCIGNISDPRYEYNQLIIGDGAKIEGYSTPMEVFDGQYYLTLEGISVGEKRLEINQMTFKRDPSGGGGLIIDSGTTYIHLVRDGFDPLDTEVQNLIGGLLQRVDDRTNQERLCFKGSVNRDLIGFPVVTFHFADGADLELDVEAMFKQEGNVFCMGVVPTSFPEPSMIGIRAQQYYNVAYDLIAKKVYFQRIDCELLED</sequence>
<evidence type="ECO:0000313" key="9">
    <source>
        <dbReference type="EMBL" id="PSS00084.1"/>
    </source>
</evidence>
<comment type="similarity">
    <text evidence="1">Belongs to the peptidase A1 family.</text>
</comment>
<dbReference type="PANTHER" id="PTHR47967:SF14">
    <property type="entry name" value="EUKARYOTIC ASPARTYL PROTEASE FAMILY PROTEIN"/>
    <property type="match status" value="1"/>
</dbReference>
<protein>
    <submittedName>
        <fullName evidence="9">Aspartic protease</fullName>
    </submittedName>
</protein>
<feature type="chain" id="PRO_5015349433" evidence="7">
    <location>
        <begin position="23"/>
        <end position="449"/>
    </location>
</feature>
<dbReference type="PRINTS" id="PR00792">
    <property type="entry name" value="PEPSIN"/>
</dbReference>
<keyword evidence="3" id="KW-0064">Aspartyl protease</keyword>
<dbReference type="PROSITE" id="PS51767">
    <property type="entry name" value="PEPTIDASE_A1"/>
    <property type="match status" value="1"/>
</dbReference>
<evidence type="ECO:0000256" key="2">
    <source>
        <dbReference type="ARBA" id="ARBA00022670"/>
    </source>
</evidence>
<evidence type="ECO:0000256" key="6">
    <source>
        <dbReference type="PIRSR" id="PIRSR601461-1"/>
    </source>
</evidence>
<feature type="signal peptide" evidence="7">
    <location>
        <begin position="1"/>
        <end position="22"/>
    </location>
</feature>
<dbReference type="InterPro" id="IPR033121">
    <property type="entry name" value="PEPTIDASE_A1"/>
</dbReference>
<dbReference type="InterPro" id="IPR032861">
    <property type="entry name" value="TAXi_N"/>
</dbReference>
<reference evidence="9 10" key="1">
    <citation type="submission" date="2017-07" db="EMBL/GenBank/DDBJ databases">
        <title>An improved, manually edited Actinidia chinensis var. chinensis (kiwifruit) genome highlights the challenges associated with draft genomes and gene prediction in plants.</title>
        <authorList>
            <person name="Pilkington S."/>
            <person name="Crowhurst R."/>
            <person name="Hilario E."/>
            <person name="Nardozza S."/>
            <person name="Fraser L."/>
            <person name="Peng Y."/>
            <person name="Gunaseelan K."/>
            <person name="Simpson R."/>
            <person name="Tahir J."/>
            <person name="Deroles S."/>
            <person name="Templeton K."/>
            <person name="Luo Z."/>
            <person name="Davy M."/>
            <person name="Cheng C."/>
            <person name="Mcneilage M."/>
            <person name="Scaglione D."/>
            <person name="Liu Y."/>
            <person name="Zhang Q."/>
            <person name="Datson P."/>
            <person name="De Silva N."/>
            <person name="Gardiner S."/>
            <person name="Bassett H."/>
            <person name="Chagne D."/>
            <person name="Mccallum J."/>
            <person name="Dzierzon H."/>
            <person name="Deng C."/>
            <person name="Wang Y.-Y."/>
            <person name="Barron N."/>
            <person name="Manako K."/>
            <person name="Bowen J."/>
            <person name="Foster T."/>
            <person name="Erridge Z."/>
            <person name="Tiffin H."/>
            <person name="Waite C."/>
            <person name="Davies K."/>
            <person name="Grierson E."/>
            <person name="Laing W."/>
            <person name="Kirk R."/>
            <person name="Chen X."/>
            <person name="Wood M."/>
            <person name="Montefiori M."/>
            <person name="Brummell D."/>
            <person name="Schwinn K."/>
            <person name="Catanach A."/>
            <person name="Fullerton C."/>
            <person name="Li D."/>
            <person name="Meiyalaghan S."/>
            <person name="Nieuwenhuizen N."/>
            <person name="Read N."/>
            <person name="Prakash R."/>
            <person name="Hunter D."/>
            <person name="Zhang H."/>
            <person name="Mckenzie M."/>
            <person name="Knabel M."/>
            <person name="Harris A."/>
            <person name="Allan A."/>
            <person name="Chen A."/>
            <person name="Janssen B."/>
            <person name="Plunkett B."/>
            <person name="Dwamena C."/>
            <person name="Voogd C."/>
            <person name="Leif D."/>
            <person name="Lafferty D."/>
            <person name="Souleyre E."/>
            <person name="Varkonyi-Gasic E."/>
            <person name="Gambi F."/>
            <person name="Hanley J."/>
            <person name="Yao J.-L."/>
            <person name="Cheung J."/>
            <person name="David K."/>
            <person name="Warren B."/>
            <person name="Marsh K."/>
            <person name="Snowden K."/>
            <person name="Lin-Wang K."/>
            <person name="Brian L."/>
            <person name="Martinez-Sanchez M."/>
            <person name="Wang M."/>
            <person name="Ileperuma N."/>
            <person name="Macnee N."/>
            <person name="Campin R."/>
            <person name="Mcatee P."/>
            <person name="Drummond R."/>
            <person name="Espley R."/>
            <person name="Ireland H."/>
            <person name="Wu R."/>
            <person name="Atkinson R."/>
            <person name="Karunairetnam S."/>
            <person name="Bulley S."/>
            <person name="Chunkath S."/>
            <person name="Hanley Z."/>
            <person name="Storey R."/>
            <person name="Thrimawithana A."/>
            <person name="Thomson S."/>
            <person name="David C."/>
            <person name="Testolin R."/>
        </authorList>
    </citation>
    <scope>NUCLEOTIDE SEQUENCE [LARGE SCALE GENOMIC DNA]</scope>
    <source>
        <strain evidence="10">cv. Red5</strain>
        <tissue evidence="9">Young leaf</tissue>
    </source>
</reference>
<evidence type="ECO:0000259" key="8">
    <source>
        <dbReference type="PROSITE" id="PS51767"/>
    </source>
</evidence>
<dbReference type="Pfam" id="PF14543">
    <property type="entry name" value="TAXi_N"/>
    <property type="match status" value="1"/>
</dbReference>
<dbReference type="Pfam" id="PF14541">
    <property type="entry name" value="TAXi_C"/>
    <property type="match status" value="1"/>
</dbReference>
<accession>A0A2R6Q0Z9</accession>
<reference evidence="10" key="2">
    <citation type="journal article" date="2018" name="BMC Genomics">
        <title>A manually annotated Actinidia chinensis var. chinensis (kiwifruit) genome highlights the challenges associated with draft genomes and gene prediction in plants.</title>
        <authorList>
            <person name="Pilkington S.M."/>
            <person name="Crowhurst R."/>
            <person name="Hilario E."/>
            <person name="Nardozza S."/>
            <person name="Fraser L."/>
            <person name="Peng Y."/>
            <person name="Gunaseelan K."/>
            <person name="Simpson R."/>
            <person name="Tahir J."/>
            <person name="Deroles S.C."/>
            <person name="Templeton K."/>
            <person name="Luo Z."/>
            <person name="Davy M."/>
            <person name="Cheng C."/>
            <person name="McNeilage M."/>
            <person name="Scaglione D."/>
            <person name="Liu Y."/>
            <person name="Zhang Q."/>
            <person name="Datson P."/>
            <person name="De Silva N."/>
            <person name="Gardiner S.E."/>
            <person name="Bassett H."/>
            <person name="Chagne D."/>
            <person name="McCallum J."/>
            <person name="Dzierzon H."/>
            <person name="Deng C."/>
            <person name="Wang Y.Y."/>
            <person name="Barron L."/>
            <person name="Manako K."/>
            <person name="Bowen J."/>
            <person name="Foster T.M."/>
            <person name="Erridge Z.A."/>
            <person name="Tiffin H."/>
            <person name="Waite C.N."/>
            <person name="Davies K.M."/>
            <person name="Grierson E.P."/>
            <person name="Laing W.A."/>
            <person name="Kirk R."/>
            <person name="Chen X."/>
            <person name="Wood M."/>
            <person name="Montefiori M."/>
            <person name="Brummell D.A."/>
            <person name="Schwinn K.E."/>
            <person name="Catanach A."/>
            <person name="Fullerton C."/>
            <person name="Li D."/>
            <person name="Meiyalaghan S."/>
            <person name="Nieuwenhuizen N."/>
            <person name="Read N."/>
            <person name="Prakash R."/>
            <person name="Hunter D."/>
            <person name="Zhang H."/>
            <person name="McKenzie M."/>
            <person name="Knabel M."/>
            <person name="Harris A."/>
            <person name="Allan A.C."/>
            <person name="Gleave A."/>
            <person name="Chen A."/>
            <person name="Janssen B.J."/>
            <person name="Plunkett B."/>
            <person name="Ampomah-Dwamena C."/>
            <person name="Voogd C."/>
            <person name="Leif D."/>
            <person name="Lafferty D."/>
            <person name="Souleyre E.J.F."/>
            <person name="Varkonyi-Gasic E."/>
            <person name="Gambi F."/>
            <person name="Hanley J."/>
            <person name="Yao J.L."/>
            <person name="Cheung J."/>
            <person name="David K.M."/>
            <person name="Warren B."/>
            <person name="Marsh K."/>
            <person name="Snowden K.C."/>
            <person name="Lin-Wang K."/>
            <person name="Brian L."/>
            <person name="Martinez-Sanchez M."/>
            <person name="Wang M."/>
            <person name="Ileperuma N."/>
            <person name="Macnee N."/>
            <person name="Campin R."/>
            <person name="McAtee P."/>
            <person name="Drummond R.S.M."/>
            <person name="Espley R.V."/>
            <person name="Ireland H.S."/>
            <person name="Wu R."/>
            <person name="Atkinson R.G."/>
            <person name="Karunairetnam S."/>
            <person name="Bulley S."/>
            <person name="Chunkath S."/>
            <person name="Hanley Z."/>
            <person name="Storey R."/>
            <person name="Thrimawithana A.H."/>
            <person name="Thomson S."/>
            <person name="David C."/>
            <person name="Testolin R."/>
            <person name="Huang H."/>
            <person name="Hellens R.P."/>
            <person name="Schaffer R.J."/>
        </authorList>
    </citation>
    <scope>NUCLEOTIDE SEQUENCE [LARGE SCALE GENOMIC DNA]</scope>
    <source>
        <strain evidence="10">cv. Red5</strain>
    </source>
</reference>
<dbReference type="EMBL" id="NKQK01000021">
    <property type="protein sequence ID" value="PSS00084.1"/>
    <property type="molecule type" value="Genomic_DNA"/>
</dbReference>
<evidence type="ECO:0000256" key="7">
    <source>
        <dbReference type="SAM" id="SignalP"/>
    </source>
</evidence>
<evidence type="ECO:0000256" key="4">
    <source>
        <dbReference type="ARBA" id="ARBA00022801"/>
    </source>
</evidence>
<dbReference type="GO" id="GO:0006508">
    <property type="term" value="P:proteolysis"/>
    <property type="evidence" value="ECO:0007669"/>
    <property type="project" value="UniProtKB-KW"/>
</dbReference>
<feature type="domain" description="Peptidase A1" evidence="8">
    <location>
        <begin position="99"/>
        <end position="440"/>
    </location>
</feature>
<evidence type="ECO:0000313" key="10">
    <source>
        <dbReference type="Proteomes" id="UP000241394"/>
    </source>
</evidence>
<keyword evidence="7" id="KW-0732">Signal</keyword>
<keyword evidence="2 9" id="KW-0645">Protease</keyword>
<comment type="caution">
    <text evidence="9">The sequence shown here is derived from an EMBL/GenBank/DDBJ whole genome shotgun (WGS) entry which is preliminary data.</text>
</comment>
<dbReference type="CDD" id="cd05476">
    <property type="entry name" value="pepsin_A_like_plant"/>
    <property type="match status" value="1"/>
</dbReference>
<keyword evidence="4" id="KW-0378">Hydrolase</keyword>
<name>A0A2R6Q0Z9_ACTCC</name>